<dbReference type="InterPro" id="IPR050490">
    <property type="entry name" value="Bact_solute-bd_prot1"/>
</dbReference>
<evidence type="ECO:0000256" key="1">
    <source>
        <dbReference type="SAM" id="SignalP"/>
    </source>
</evidence>
<keyword evidence="2" id="KW-0813">Transport</keyword>
<protein>
    <submittedName>
        <fullName evidence="2">Multiple sugar transport system substrate-binding protein</fullName>
    </submittedName>
</protein>
<proteinExistence type="predicted"/>
<keyword evidence="2" id="KW-0762">Sugar transport</keyword>
<dbReference type="Gene3D" id="3.40.190.10">
    <property type="entry name" value="Periplasmic binding protein-like II"/>
    <property type="match status" value="1"/>
</dbReference>
<reference evidence="2" key="1">
    <citation type="submission" date="2023-07" db="EMBL/GenBank/DDBJ databases">
        <title>Sorghum-associated microbial communities from plants grown in Nebraska, USA.</title>
        <authorList>
            <person name="Schachtman D."/>
        </authorList>
    </citation>
    <scope>NUCLEOTIDE SEQUENCE</scope>
    <source>
        <strain evidence="2">BE80</strain>
    </source>
</reference>
<feature type="chain" id="PRO_5043015301" evidence="1">
    <location>
        <begin position="20"/>
        <end position="430"/>
    </location>
</feature>
<dbReference type="PANTHER" id="PTHR43649">
    <property type="entry name" value="ARABINOSE-BINDING PROTEIN-RELATED"/>
    <property type="match status" value="1"/>
</dbReference>
<sequence length="430" mass="48899">MKKCFIVWIAILLITTSCSHPEAIETKNIKILYSSYADFKRDYGSVIDTQFSDTNIEIIEYKGVMGEGIWDAMKYIPKGDLDWNVKGYIDLIKSESPDILFFPSEVYMELQNENMLKDLNIFSTDKDFTAGINEHVLTTLNELGGGSIYAFPQSMVSQALFYNKDVFAKYAIPEPTDQMTWRELLLLTQRFSGNSDLRGLYTPYYDYADLLIEMGKADNRRWYDASQQEAHVGTEFWKDLISNEVTAYSSGGISIEGGIPIDLFSQGEVAMILETPYFMKQVQSLNPNVNWGVVTEPVGTENPDVSSTITYPIMSGISNNAQDLAMATEVWKQLNNKRTTEMRSNSSMDKFTTPIRQLKPGTEQDVFYTLKPSVSTLMERVPLHIELKQKTDRIINDGIQDAIKNPDSLHPIIDKMQEDLTHVLYTEAQK</sequence>
<organism evidence="2 3">
    <name type="scientific">Paenibacillus amylolyticus</name>
    <dbReference type="NCBI Taxonomy" id="1451"/>
    <lineage>
        <taxon>Bacteria</taxon>
        <taxon>Bacillati</taxon>
        <taxon>Bacillota</taxon>
        <taxon>Bacilli</taxon>
        <taxon>Bacillales</taxon>
        <taxon>Paenibacillaceae</taxon>
        <taxon>Paenibacillus</taxon>
    </lineage>
</organism>
<evidence type="ECO:0000313" key="2">
    <source>
        <dbReference type="EMBL" id="MDR6724760.1"/>
    </source>
</evidence>
<name>A0AAP5LPJ9_PAEAM</name>
<keyword evidence="1" id="KW-0732">Signal</keyword>
<dbReference type="Pfam" id="PF01547">
    <property type="entry name" value="SBP_bac_1"/>
    <property type="match status" value="1"/>
</dbReference>
<dbReference type="Proteomes" id="UP001254832">
    <property type="component" value="Unassembled WGS sequence"/>
</dbReference>
<dbReference type="PANTHER" id="PTHR43649:SF12">
    <property type="entry name" value="DIACETYLCHITOBIOSE BINDING PROTEIN DASA"/>
    <property type="match status" value="1"/>
</dbReference>
<dbReference type="PROSITE" id="PS51257">
    <property type="entry name" value="PROKAR_LIPOPROTEIN"/>
    <property type="match status" value="1"/>
</dbReference>
<dbReference type="AlphaFoldDB" id="A0AAP5LPJ9"/>
<evidence type="ECO:0000313" key="3">
    <source>
        <dbReference type="Proteomes" id="UP001254832"/>
    </source>
</evidence>
<dbReference type="EMBL" id="JAVDTR010000008">
    <property type="protein sequence ID" value="MDR6724760.1"/>
    <property type="molecule type" value="Genomic_DNA"/>
</dbReference>
<accession>A0AAP5LPJ9</accession>
<dbReference type="SUPFAM" id="SSF53850">
    <property type="entry name" value="Periplasmic binding protein-like II"/>
    <property type="match status" value="1"/>
</dbReference>
<dbReference type="InterPro" id="IPR006059">
    <property type="entry name" value="SBP"/>
</dbReference>
<gene>
    <name evidence="2" type="ORF">J2W91_003228</name>
</gene>
<dbReference type="RefSeq" id="WP_310141400.1">
    <property type="nucleotide sequence ID" value="NZ_JAVDTR010000008.1"/>
</dbReference>
<comment type="caution">
    <text evidence="2">The sequence shown here is derived from an EMBL/GenBank/DDBJ whole genome shotgun (WGS) entry which is preliminary data.</text>
</comment>
<feature type="signal peptide" evidence="1">
    <location>
        <begin position="1"/>
        <end position="19"/>
    </location>
</feature>